<organism evidence="1 2">
    <name type="scientific">Racocetra persica</name>
    <dbReference type="NCBI Taxonomy" id="160502"/>
    <lineage>
        <taxon>Eukaryota</taxon>
        <taxon>Fungi</taxon>
        <taxon>Fungi incertae sedis</taxon>
        <taxon>Mucoromycota</taxon>
        <taxon>Glomeromycotina</taxon>
        <taxon>Glomeromycetes</taxon>
        <taxon>Diversisporales</taxon>
        <taxon>Gigasporaceae</taxon>
        <taxon>Racocetra</taxon>
    </lineage>
</organism>
<name>A0ACA9PN79_9GLOM</name>
<evidence type="ECO:0000313" key="2">
    <source>
        <dbReference type="Proteomes" id="UP000789920"/>
    </source>
</evidence>
<keyword evidence="2" id="KW-1185">Reference proteome</keyword>
<gene>
    <name evidence="1" type="ORF">RPERSI_LOCUS10937</name>
</gene>
<proteinExistence type="predicted"/>
<evidence type="ECO:0000313" key="1">
    <source>
        <dbReference type="EMBL" id="CAG8716509.1"/>
    </source>
</evidence>
<dbReference type="EMBL" id="CAJVQC010022108">
    <property type="protein sequence ID" value="CAG8716509.1"/>
    <property type="molecule type" value="Genomic_DNA"/>
</dbReference>
<reference evidence="1" key="1">
    <citation type="submission" date="2021-06" db="EMBL/GenBank/DDBJ databases">
        <authorList>
            <person name="Kallberg Y."/>
            <person name="Tangrot J."/>
            <person name="Rosling A."/>
        </authorList>
    </citation>
    <scope>NUCLEOTIDE SEQUENCE</scope>
    <source>
        <strain evidence="1">MA461A</strain>
    </source>
</reference>
<sequence>LRSQYETDWCKISEGLPSRSCFYKYQVITRLLMKVRKDWHSSNIIQVQDFDIPGEIQQLVNETPMFFSNPGFDRHFIDTTRRTTAQPWSVKDILKLKNLTEIHGKDWNKIVSQLPEKTSED</sequence>
<accession>A0ACA9PN79</accession>
<dbReference type="Proteomes" id="UP000789920">
    <property type="component" value="Unassembled WGS sequence"/>
</dbReference>
<feature type="non-terminal residue" evidence="1">
    <location>
        <position position="1"/>
    </location>
</feature>
<protein>
    <submittedName>
        <fullName evidence="1">284_t:CDS:1</fullName>
    </submittedName>
</protein>
<comment type="caution">
    <text evidence="1">The sequence shown here is derived from an EMBL/GenBank/DDBJ whole genome shotgun (WGS) entry which is preliminary data.</text>
</comment>